<evidence type="ECO:0000313" key="1">
    <source>
        <dbReference type="EMBL" id="SEG79117.1"/>
    </source>
</evidence>
<dbReference type="Proteomes" id="UP000236729">
    <property type="component" value="Unassembled WGS sequence"/>
</dbReference>
<dbReference type="Gene3D" id="1.10.10.10">
    <property type="entry name" value="Winged helix-like DNA-binding domain superfamily/Winged helix DNA-binding domain"/>
    <property type="match status" value="1"/>
</dbReference>
<dbReference type="EMBL" id="FNVB01000005">
    <property type="protein sequence ID" value="SEG79117.1"/>
    <property type="molecule type" value="Genomic_DNA"/>
</dbReference>
<evidence type="ECO:0000313" key="3">
    <source>
        <dbReference type="Proteomes" id="UP000199690"/>
    </source>
</evidence>
<accession>A0A1I1PBI3</accession>
<organism evidence="1 4">
    <name type="scientific">Saccharopolyspora kobensis</name>
    <dbReference type="NCBI Taxonomy" id="146035"/>
    <lineage>
        <taxon>Bacteria</taxon>
        <taxon>Bacillati</taxon>
        <taxon>Actinomycetota</taxon>
        <taxon>Actinomycetes</taxon>
        <taxon>Pseudonocardiales</taxon>
        <taxon>Pseudonocardiaceae</taxon>
        <taxon>Saccharopolyspora</taxon>
    </lineage>
</organism>
<dbReference type="EMBL" id="FOME01000002">
    <property type="protein sequence ID" value="SFD07264.1"/>
    <property type="molecule type" value="Genomic_DNA"/>
</dbReference>
<accession>A0A1H6D1L8</accession>
<dbReference type="InterPro" id="IPR036390">
    <property type="entry name" value="WH_DNA-bd_sf"/>
</dbReference>
<protein>
    <submittedName>
        <fullName evidence="1">Helix-turn-helix domain-containing protein</fullName>
    </submittedName>
</protein>
<dbReference type="SUPFAM" id="SSF46785">
    <property type="entry name" value="Winged helix' DNA-binding domain"/>
    <property type="match status" value="1"/>
</dbReference>
<dbReference type="Gene3D" id="6.10.140.2180">
    <property type="match status" value="1"/>
</dbReference>
<name>A0A1H6D1L8_9PSEU</name>
<dbReference type="InterPro" id="IPR011991">
    <property type="entry name" value="ArsR-like_HTH"/>
</dbReference>
<reference evidence="1" key="2">
    <citation type="submission" date="2016-10" db="EMBL/GenBank/DDBJ databases">
        <authorList>
            <person name="de Groot N.N."/>
        </authorList>
    </citation>
    <scope>NUCLEOTIDE SEQUENCE [LARGE SCALE GENOMIC DNA]</scope>
    <source>
        <strain evidence="1">ATCC 20501</strain>
    </source>
</reference>
<dbReference type="Proteomes" id="UP000199690">
    <property type="component" value="Unassembled WGS sequence"/>
</dbReference>
<proteinExistence type="predicted"/>
<evidence type="ECO:0000313" key="2">
    <source>
        <dbReference type="EMBL" id="SFD07264.1"/>
    </source>
</evidence>
<gene>
    <name evidence="1" type="ORF">SAMN02982929_03821</name>
    <name evidence="2" type="ORF">SAMN05216506_102416</name>
</gene>
<dbReference type="Pfam" id="PF12840">
    <property type="entry name" value="HTH_20"/>
    <property type="match status" value="1"/>
</dbReference>
<dbReference type="AlphaFoldDB" id="A0A1H6D1L8"/>
<dbReference type="RefSeq" id="WP_093349494.1">
    <property type="nucleotide sequence ID" value="NZ_FNVB01000005.1"/>
</dbReference>
<dbReference type="SMR" id="A0A1H6D1L8"/>
<dbReference type="InterPro" id="IPR036388">
    <property type="entry name" value="WH-like_DNA-bd_sf"/>
</dbReference>
<dbReference type="CDD" id="cd00090">
    <property type="entry name" value="HTH_ARSR"/>
    <property type="match status" value="1"/>
</dbReference>
<sequence>MASADLLLHPVRARILQTLFGSDPLTTAQLRERLPDIAPATMYRHVAVLAEAGVLEVVEEKRVRGTVERSYRVRQEQAVVDPDTRETMGIEDHRRAFTAFSASLMADFERYLASDGANPAADGVAYRQGPVWLTKEEFAELIEELDAAVVARTGNAPTPDRVRHVFSLIAVPDNAAEPPGER</sequence>
<reference evidence="3 4" key="1">
    <citation type="submission" date="2016-10" db="EMBL/GenBank/DDBJ databases">
        <authorList>
            <person name="Varghese N."/>
            <person name="Submissions S."/>
        </authorList>
    </citation>
    <scope>NUCLEOTIDE SEQUENCE [LARGE SCALE GENOMIC DNA]</scope>
    <source>
        <strain evidence="4">ATCC 20501</strain>
        <strain evidence="2 3">CGMCC 4.3529</strain>
    </source>
</reference>
<keyword evidence="3" id="KW-1185">Reference proteome</keyword>
<evidence type="ECO:0000313" key="4">
    <source>
        <dbReference type="Proteomes" id="UP000236729"/>
    </source>
</evidence>